<dbReference type="AlphaFoldDB" id="A0A8H3XKR6"/>
<dbReference type="GO" id="GO:0016301">
    <property type="term" value="F:kinase activity"/>
    <property type="evidence" value="ECO:0007669"/>
    <property type="project" value="UniProtKB-KW"/>
</dbReference>
<dbReference type="OrthoDB" id="2444716at2759"/>
<keyword evidence="2" id="KW-1185">Reference proteome</keyword>
<dbReference type="Gene3D" id="3.30.200.20">
    <property type="entry name" value="Phosphorylase Kinase, domain 1"/>
    <property type="match status" value="1"/>
</dbReference>
<evidence type="ECO:0000313" key="2">
    <source>
        <dbReference type="Proteomes" id="UP000439903"/>
    </source>
</evidence>
<keyword evidence="1" id="KW-0418">Kinase</keyword>
<accession>A0A8H3XKR6</accession>
<dbReference type="EMBL" id="WTPW01000953">
    <property type="protein sequence ID" value="KAF0467445.1"/>
    <property type="molecule type" value="Genomic_DNA"/>
</dbReference>
<evidence type="ECO:0000313" key="1">
    <source>
        <dbReference type="EMBL" id="KAF0467445.1"/>
    </source>
</evidence>
<proteinExistence type="predicted"/>
<gene>
    <name evidence="1" type="ORF">F8M41_026007</name>
</gene>
<keyword evidence="1" id="KW-0808">Transferase</keyword>
<comment type="caution">
    <text evidence="1">The sequence shown here is derived from an EMBL/GenBank/DDBJ whole genome shotgun (WGS) entry which is preliminary data.</text>
</comment>
<name>A0A8H3XKR6_GIGMA</name>
<dbReference type="Proteomes" id="UP000439903">
    <property type="component" value="Unassembled WGS sequence"/>
</dbReference>
<sequence>MANASEEWLKKAVSEGHINYIEYNKFTYIKRIGEGGFGSVSKYEWNGSFKKYFNSSGSAKDCGFWTGETDK</sequence>
<reference evidence="1 2" key="1">
    <citation type="journal article" date="2019" name="Environ. Microbiol.">
        <title>At the nexus of three kingdoms: the genome of the mycorrhizal fungus Gigaspora margarita provides insights into plant, endobacterial and fungal interactions.</title>
        <authorList>
            <person name="Venice F."/>
            <person name="Ghignone S."/>
            <person name="Salvioli di Fossalunga A."/>
            <person name="Amselem J."/>
            <person name="Novero M."/>
            <person name="Xianan X."/>
            <person name="Sedzielewska Toro K."/>
            <person name="Morin E."/>
            <person name="Lipzen A."/>
            <person name="Grigoriev I.V."/>
            <person name="Henrissat B."/>
            <person name="Martin F.M."/>
            <person name="Bonfante P."/>
        </authorList>
    </citation>
    <scope>NUCLEOTIDE SEQUENCE [LARGE SCALE GENOMIC DNA]</scope>
    <source>
        <strain evidence="1 2">BEG34</strain>
    </source>
</reference>
<organism evidence="1 2">
    <name type="scientific">Gigaspora margarita</name>
    <dbReference type="NCBI Taxonomy" id="4874"/>
    <lineage>
        <taxon>Eukaryota</taxon>
        <taxon>Fungi</taxon>
        <taxon>Fungi incertae sedis</taxon>
        <taxon>Mucoromycota</taxon>
        <taxon>Glomeromycotina</taxon>
        <taxon>Glomeromycetes</taxon>
        <taxon>Diversisporales</taxon>
        <taxon>Gigasporaceae</taxon>
        <taxon>Gigaspora</taxon>
    </lineage>
</organism>
<protein>
    <submittedName>
        <fullName evidence="1">Kinase-like protein</fullName>
    </submittedName>
</protein>